<comment type="caution">
    <text evidence="2">The sequence shown here is derived from an EMBL/GenBank/DDBJ whole genome shotgun (WGS) entry which is preliminary data.</text>
</comment>
<evidence type="ECO:0000313" key="3">
    <source>
        <dbReference type="Proteomes" id="UP000735302"/>
    </source>
</evidence>
<gene>
    <name evidence="2" type="ORF">PoB_007013500</name>
</gene>
<organism evidence="2 3">
    <name type="scientific">Plakobranchus ocellatus</name>
    <dbReference type="NCBI Taxonomy" id="259542"/>
    <lineage>
        <taxon>Eukaryota</taxon>
        <taxon>Metazoa</taxon>
        <taxon>Spiralia</taxon>
        <taxon>Lophotrochozoa</taxon>
        <taxon>Mollusca</taxon>
        <taxon>Gastropoda</taxon>
        <taxon>Heterobranchia</taxon>
        <taxon>Euthyneura</taxon>
        <taxon>Panpulmonata</taxon>
        <taxon>Sacoglossa</taxon>
        <taxon>Placobranchoidea</taxon>
        <taxon>Plakobranchidae</taxon>
        <taxon>Plakobranchus</taxon>
    </lineage>
</organism>
<evidence type="ECO:0000256" key="1">
    <source>
        <dbReference type="SAM" id="MobiDB-lite"/>
    </source>
</evidence>
<name>A0AAV4DHM2_9GAST</name>
<accession>A0AAV4DHM2</accession>
<evidence type="ECO:0000313" key="2">
    <source>
        <dbReference type="EMBL" id="GFO43630.1"/>
    </source>
</evidence>
<protein>
    <submittedName>
        <fullName evidence="2">Uncharacterized protein</fullName>
    </submittedName>
</protein>
<feature type="region of interest" description="Disordered" evidence="1">
    <location>
        <begin position="1"/>
        <end position="20"/>
    </location>
</feature>
<dbReference type="AlphaFoldDB" id="A0AAV4DHM2"/>
<proteinExistence type="predicted"/>
<reference evidence="2 3" key="1">
    <citation type="journal article" date="2021" name="Elife">
        <title>Chloroplast acquisition without the gene transfer in kleptoplastic sea slugs, Plakobranchus ocellatus.</title>
        <authorList>
            <person name="Maeda T."/>
            <person name="Takahashi S."/>
            <person name="Yoshida T."/>
            <person name="Shimamura S."/>
            <person name="Takaki Y."/>
            <person name="Nagai Y."/>
            <person name="Toyoda A."/>
            <person name="Suzuki Y."/>
            <person name="Arimoto A."/>
            <person name="Ishii H."/>
            <person name="Satoh N."/>
            <person name="Nishiyama T."/>
            <person name="Hasebe M."/>
            <person name="Maruyama T."/>
            <person name="Minagawa J."/>
            <person name="Obokata J."/>
            <person name="Shigenobu S."/>
        </authorList>
    </citation>
    <scope>NUCLEOTIDE SEQUENCE [LARGE SCALE GENOMIC DNA]</scope>
</reference>
<dbReference type="Proteomes" id="UP000735302">
    <property type="component" value="Unassembled WGS sequence"/>
</dbReference>
<dbReference type="EMBL" id="BLXT01007896">
    <property type="protein sequence ID" value="GFO43630.1"/>
    <property type="molecule type" value="Genomic_DNA"/>
</dbReference>
<sequence length="71" mass="8463">MTGLVLGRSRNPSPDKSRHQGCYYRRRQEHLIVQFSEKFVLKLQHTRPIPFRIGLIPLFLLKNIVYCMDIH</sequence>
<keyword evidence="3" id="KW-1185">Reference proteome</keyword>